<proteinExistence type="predicted"/>
<dbReference type="AlphaFoldDB" id="A0A5J4UDH1"/>
<name>A0A5J4UDH1_9EUKA</name>
<reference evidence="1 2" key="1">
    <citation type="submission" date="2019-03" db="EMBL/GenBank/DDBJ databases">
        <title>Single cell metagenomics reveals metabolic interactions within the superorganism composed of flagellate Streblomastix strix and complex community of Bacteroidetes bacteria on its surface.</title>
        <authorList>
            <person name="Treitli S.C."/>
            <person name="Kolisko M."/>
            <person name="Husnik F."/>
            <person name="Keeling P."/>
            <person name="Hampl V."/>
        </authorList>
    </citation>
    <scope>NUCLEOTIDE SEQUENCE [LARGE SCALE GENOMIC DNA]</scope>
    <source>
        <strain evidence="1">ST1C</strain>
    </source>
</reference>
<comment type="caution">
    <text evidence="1">The sequence shown here is derived from an EMBL/GenBank/DDBJ whole genome shotgun (WGS) entry which is preliminary data.</text>
</comment>
<dbReference type="EMBL" id="SNRW01018134">
    <property type="protein sequence ID" value="KAA6367635.1"/>
    <property type="molecule type" value="Genomic_DNA"/>
</dbReference>
<sequence length="77" mass="9040">MHYSNMKFAPLQRHVQDHKVMMNKQHKDNAHVMKDIIHLVAFAKIQKILIVFVIQNFLQLDAHVLQIPNSFVHVIGM</sequence>
<organism evidence="1 2">
    <name type="scientific">Streblomastix strix</name>
    <dbReference type="NCBI Taxonomy" id="222440"/>
    <lineage>
        <taxon>Eukaryota</taxon>
        <taxon>Metamonada</taxon>
        <taxon>Preaxostyla</taxon>
        <taxon>Oxymonadida</taxon>
        <taxon>Streblomastigidae</taxon>
        <taxon>Streblomastix</taxon>
    </lineage>
</organism>
<dbReference type="Proteomes" id="UP000324800">
    <property type="component" value="Unassembled WGS sequence"/>
</dbReference>
<evidence type="ECO:0000313" key="1">
    <source>
        <dbReference type="EMBL" id="KAA6367635.1"/>
    </source>
</evidence>
<gene>
    <name evidence="1" type="ORF">EZS28_036839</name>
</gene>
<accession>A0A5J4UDH1</accession>
<evidence type="ECO:0000313" key="2">
    <source>
        <dbReference type="Proteomes" id="UP000324800"/>
    </source>
</evidence>
<protein>
    <submittedName>
        <fullName evidence="1">Uncharacterized protein</fullName>
    </submittedName>
</protein>